<evidence type="ECO:0000313" key="1">
    <source>
        <dbReference type="EMBL" id="KAK3787429.1"/>
    </source>
</evidence>
<proteinExistence type="predicted"/>
<sequence length="213" mass="23801">MDKSSTRVQCLKVEARSRRKEDGGGRGIVRPGQAIEDREQTLQEPNFGLLTEAGVDLDLIYLGKDLRRKSGYYWYVKHSDGQLVGKACAEFLASQITAYFGLGVKRDGLRGTHFSGPCLSFLAYLDLDIPTALKISFLHFICLSFCVPNRQVHLTISLRCHVYPSISPPLPVYYNLPSQNTPSEWRTETVSAYLLVDLDSSTHAIHFSEEASA</sequence>
<protein>
    <submittedName>
        <fullName evidence="1">Uncharacterized protein</fullName>
    </submittedName>
</protein>
<evidence type="ECO:0000313" key="2">
    <source>
        <dbReference type="Proteomes" id="UP001283361"/>
    </source>
</evidence>
<keyword evidence="2" id="KW-1185">Reference proteome</keyword>
<dbReference type="Proteomes" id="UP001283361">
    <property type="component" value="Unassembled WGS sequence"/>
</dbReference>
<reference evidence="1" key="1">
    <citation type="journal article" date="2023" name="G3 (Bethesda)">
        <title>A reference genome for the long-term kleptoplast-retaining sea slug Elysia crispata morphotype clarki.</title>
        <authorList>
            <person name="Eastman K.E."/>
            <person name="Pendleton A.L."/>
            <person name="Shaikh M.A."/>
            <person name="Suttiyut T."/>
            <person name="Ogas R."/>
            <person name="Tomko P."/>
            <person name="Gavelis G."/>
            <person name="Widhalm J.R."/>
            <person name="Wisecaver J.H."/>
        </authorList>
    </citation>
    <scope>NUCLEOTIDE SEQUENCE</scope>
    <source>
        <strain evidence="1">ECLA1</strain>
    </source>
</reference>
<organism evidence="1 2">
    <name type="scientific">Elysia crispata</name>
    <name type="common">lettuce slug</name>
    <dbReference type="NCBI Taxonomy" id="231223"/>
    <lineage>
        <taxon>Eukaryota</taxon>
        <taxon>Metazoa</taxon>
        <taxon>Spiralia</taxon>
        <taxon>Lophotrochozoa</taxon>
        <taxon>Mollusca</taxon>
        <taxon>Gastropoda</taxon>
        <taxon>Heterobranchia</taxon>
        <taxon>Euthyneura</taxon>
        <taxon>Panpulmonata</taxon>
        <taxon>Sacoglossa</taxon>
        <taxon>Placobranchoidea</taxon>
        <taxon>Plakobranchidae</taxon>
        <taxon>Elysia</taxon>
    </lineage>
</organism>
<name>A0AAE1AGB8_9GAST</name>
<comment type="caution">
    <text evidence="1">The sequence shown here is derived from an EMBL/GenBank/DDBJ whole genome shotgun (WGS) entry which is preliminary data.</text>
</comment>
<accession>A0AAE1AGB8</accession>
<gene>
    <name evidence="1" type="ORF">RRG08_032385</name>
</gene>
<dbReference type="AlphaFoldDB" id="A0AAE1AGB8"/>
<dbReference type="EMBL" id="JAWDGP010001865">
    <property type="protein sequence ID" value="KAK3787429.1"/>
    <property type="molecule type" value="Genomic_DNA"/>
</dbReference>